<dbReference type="EMBL" id="BNCO01000066">
    <property type="protein sequence ID" value="GIL64466.1"/>
    <property type="molecule type" value="Genomic_DNA"/>
</dbReference>
<evidence type="ECO:0000313" key="1">
    <source>
        <dbReference type="EMBL" id="GIL64466.1"/>
    </source>
</evidence>
<gene>
    <name evidence="1" type="ORF">Vafri_18378</name>
</gene>
<comment type="caution">
    <text evidence="1">The sequence shown here is derived from an EMBL/GenBank/DDBJ whole genome shotgun (WGS) entry which is preliminary data.</text>
</comment>
<dbReference type="Pfam" id="PF04720">
    <property type="entry name" value="PDDEXK_6"/>
    <property type="match status" value="1"/>
</dbReference>
<keyword evidence="2" id="KW-1185">Reference proteome</keyword>
<accession>A0A8J4FBR8</accession>
<proteinExistence type="predicted"/>
<sequence length="373" mass="39396">MATAATASSLFSENSDNVQAQNVSSSVPSISEFSHRGGFTGMFKVPSLVFDIELEDNGIGGQWQEEDWEEDEVVTEIQRFFQPSTPAEVRLLSDVRVACTHAKDGQDTARLVSILSALGYKCSLRTALGGGDGAHCLRNLRHTFIMCEAPGSGGGAPRCYIIDPQFKEQFIIAKTTARYASILAVIPQVFVGPEEHVALLVTFLCNEMSAAFRQLGSVLPPWRQASSMLSKWKPRKSIDEGGIAAAAAAAARASACVSDGGDLGGAAAALPGAPRGPLAASGGFMPLPPVAQTSAFADQPQWPCKIIQQAQQPLHIWQQAARAQLNPAGQLQQQQVPTTIAAASGSGRQSYEPQRVVLGGNFVPIVPSPALAS</sequence>
<name>A0A8J4FBR8_9CHLO</name>
<organism evidence="1 2">
    <name type="scientific">Volvox africanus</name>
    <dbReference type="NCBI Taxonomy" id="51714"/>
    <lineage>
        <taxon>Eukaryota</taxon>
        <taxon>Viridiplantae</taxon>
        <taxon>Chlorophyta</taxon>
        <taxon>core chlorophytes</taxon>
        <taxon>Chlorophyceae</taxon>
        <taxon>CS clade</taxon>
        <taxon>Chlamydomonadales</taxon>
        <taxon>Volvocaceae</taxon>
        <taxon>Volvox</taxon>
    </lineage>
</organism>
<dbReference type="PANTHER" id="PTHR31579:SF1">
    <property type="entry name" value="OS03G0796600 PROTEIN"/>
    <property type="match status" value="1"/>
</dbReference>
<evidence type="ECO:0000313" key="2">
    <source>
        <dbReference type="Proteomes" id="UP000747399"/>
    </source>
</evidence>
<dbReference type="InterPro" id="IPR006502">
    <property type="entry name" value="PDDEXK-like"/>
</dbReference>
<dbReference type="Proteomes" id="UP000747399">
    <property type="component" value="Unassembled WGS sequence"/>
</dbReference>
<dbReference type="AlphaFoldDB" id="A0A8J4FBR8"/>
<reference evidence="1" key="1">
    <citation type="journal article" date="2021" name="Proc. Natl. Acad. Sci. U.S.A.">
        <title>Three genomes in the algal genus Volvox reveal the fate of a haploid sex-determining region after a transition to homothallism.</title>
        <authorList>
            <person name="Yamamoto K."/>
            <person name="Hamaji T."/>
            <person name="Kawai-Toyooka H."/>
            <person name="Matsuzaki R."/>
            <person name="Takahashi F."/>
            <person name="Nishimura Y."/>
            <person name="Kawachi M."/>
            <person name="Noguchi H."/>
            <person name="Minakuchi Y."/>
            <person name="Umen J.G."/>
            <person name="Toyoda A."/>
            <person name="Nozaki H."/>
        </authorList>
    </citation>
    <scope>NUCLEOTIDE SEQUENCE</scope>
    <source>
        <strain evidence="1">NIES-3780</strain>
    </source>
</reference>
<dbReference type="PANTHER" id="PTHR31579">
    <property type="entry name" value="OS03G0796600 PROTEIN"/>
    <property type="match status" value="1"/>
</dbReference>
<protein>
    <submittedName>
        <fullName evidence="1">Uncharacterized protein</fullName>
    </submittedName>
</protein>